<sequence length="140" mass="15117">MAIRKSLLCAVGLLCTVVQLGESTKVSCTVKTRSGVYVPCKKYCCGNRENLRCIDKEFCEGITCDHSPECARGCCVKNKCGKCSVSRGSVLSKTDIALIIAAVIVFFASVTLAICCCRCRRQKATIGRWNHLANVTDIGA</sequence>
<dbReference type="EMBL" id="CACRXK020000215">
    <property type="protein sequence ID" value="CAB3979629.1"/>
    <property type="molecule type" value="Genomic_DNA"/>
</dbReference>
<dbReference type="AlphaFoldDB" id="A0A7D9HAB9"/>
<comment type="caution">
    <text evidence="1">The sequence shown here is derived from an EMBL/GenBank/DDBJ whole genome shotgun (WGS) entry which is preliminary data.</text>
</comment>
<gene>
    <name evidence="1" type="ORF">PACLA_8A016110</name>
</gene>
<dbReference type="Proteomes" id="UP001152795">
    <property type="component" value="Unassembled WGS sequence"/>
</dbReference>
<protein>
    <submittedName>
        <fullName evidence="1">Uncharacterized protein</fullName>
    </submittedName>
</protein>
<proteinExistence type="predicted"/>
<name>A0A7D9HAB9_PARCT</name>
<evidence type="ECO:0000313" key="1">
    <source>
        <dbReference type="EMBL" id="CAB3979629.1"/>
    </source>
</evidence>
<evidence type="ECO:0000313" key="2">
    <source>
        <dbReference type="Proteomes" id="UP001152795"/>
    </source>
</evidence>
<accession>A0A7D9HAB9</accession>
<reference evidence="1" key="1">
    <citation type="submission" date="2020-04" db="EMBL/GenBank/DDBJ databases">
        <authorList>
            <person name="Alioto T."/>
            <person name="Alioto T."/>
            <person name="Gomez Garrido J."/>
        </authorList>
    </citation>
    <scope>NUCLEOTIDE SEQUENCE</scope>
    <source>
        <strain evidence="1">A484AB</strain>
    </source>
</reference>
<organism evidence="1 2">
    <name type="scientific">Paramuricea clavata</name>
    <name type="common">Red gorgonian</name>
    <name type="synonym">Violescent sea-whip</name>
    <dbReference type="NCBI Taxonomy" id="317549"/>
    <lineage>
        <taxon>Eukaryota</taxon>
        <taxon>Metazoa</taxon>
        <taxon>Cnidaria</taxon>
        <taxon>Anthozoa</taxon>
        <taxon>Octocorallia</taxon>
        <taxon>Malacalcyonacea</taxon>
        <taxon>Plexauridae</taxon>
        <taxon>Paramuricea</taxon>
    </lineage>
</organism>
<keyword evidence="2" id="KW-1185">Reference proteome</keyword>